<protein>
    <submittedName>
        <fullName evidence="2">Uncharacterized protein</fullName>
    </submittedName>
</protein>
<reference evidence="2" key="1">
    <citation type="submission" date="2020-07" db="EMBL/GenBank/DDBJ databases">
        <title>Clarias magur genome sequencing, assembly and annotation.</title>
        <authorList>
            <person name="Kushwaha B."/>
            <person name="Kumar R."/>
            <person name="Das P."/>
            <person name="Joshi C.G."/>
            <person name="Kumar D."/>
            <person name="Nagpure N.S."/>
            <person name="Pandey M."/>
            <person name="Agarwal S."/>
            <person name="Srivastava S."/>
            <person name="Singh M."/>
            <person name="Sahoo L."/>
            <person name="Jayasankar P."/>
            <person name="Meher P.K."/>
            <person name="Koringa P.G."/>
            <person name="Iquebal M.A."/>
            <person name="Das S.P."/>
            <person name="Bit A."/>
            <person name="Patnaik S."/>
            <person name="Patel N."/>
            <person name="Shah T.M."/>
            <person name="Hinsu A."/>
            <person name="Jena J.K."/>
        </authorList>
    </citation>
    <scope>NUCLEOTIDE SEQUENCE</scope>
    <source>
        <strain evidence="2">CIFAMagur01</strain>
        <tissue evidence="2">Testis</tissue>
    </source>
</reference>
<evidence type="ECO:0000313" key="3">
    <source>
        <dbReference type="Proteomes" id="UP000727407"/>
    </source>
</evidence>
<dbReference type="AlphaFoldDB" id="A0A8J4UL93"/>
<comment type="caution">
    <text evidence="2">The sequence shown here is derived from an EMBL/GenBank/DDBJ whole genome shotgun (WGS) entry which is preliminary data.</text>
</comment>
<sequence length="126" mass="14080">MAVDEGYFISVVKEGLLDRFVKKKDSNKDRDQVFYQIKRGDARDDLAKLPSRASRIASLSPDGRQAKKTTGAQLSQGSMATERAMWLRHDRAGQELPSFARLSPLLCSNHRSETLPEQGSIDLSQT</sequence>
<organism evidence="2 3">
    <name type="scientific">Clarias magur</name>
    <name type="common">Asian catfish</name>
    <name type="synonym">Macropteronotus magur</name>
    <dbReference type="NCBI Taxonomy" id="1594786"/>
    <lineage>
        <taxon>Eukaryota</taxon>
        <taxon>Metazoa</taxon>
        <taxon>Chordata</taxon>
        <taxon>Craniata</taxon>
        <taxon>Vertebrata</taxon>
        <taxon>Euteleostomi</taxon>
        <taxon>Actinopterygii</taxon>
        <taxon>Neopterygii</taxon>
        <taxon>Teleostei</taxon>
        <taxon>Ostariophysi</taxon>
        <taxon>Siluriformes</taxon>
        <taxon>Clariidae</taxon>
        <taxon>Clarias</taxon>
    </lineage>
</organism>
<accession>A0A8J4UL93</accession>
<keyword evidence="3" id="KW-1185">Reference proteome</keyword>
<feature type="non-terminal residue" evidence="2">
    <location>
        <position position="126"/>
    </location>
</feature>
<gene>
    <name evidence="2" type="ORF">DAT39_010178</name>
</gene>
<dbReference type="Proteomes" id="UP000727407">
    <property type="component" value="Unassembled WGS sequence"/>
</dbReference>
<evidence type="ECO:0000313" key="2">
    <source>
        <dbReference type="EMBL" id="KAF5900117.1"/>
    </source>
</evidence>
<name>A0A8J4UL93_CLAMG</name>
<feature type="region of interest" description="Disordered" evidence="1">
    <location>
        <begin position="55"/>
        <end position="79"/>
    </location>
</feature>
<proteinExistence type="predicted"/>
<dbReference type="EMBL" id="QNUK01000145">
    <property type="protein sequence ID" value="KAF5900117.1"/>
    <property type="molecule type" value="Genomic_DNA"/>
</dbReference>
<feature type="compositionally biased region" description="Polar residues" evidence="1">
    <location>
        <begin position="68"/>
        <end position="79"/>
    </location>
</feature>
<evidence type="ECO:0000256" key="1">
    <source>
        <dbReference type="SAM" id="MobiDB-lite"/>
    </source>
</evidence>